<evidence type="ECO:0000313" key="1">
    <source>
        <dbReference type="EMBL" id="CDF32810.1"/>
    </source>
</evidence>
<evidence type="ECO:0000313" key="2">
    <source>
        <dbReference type="Proteomes" id="UP000012073"/>
    </source>
</evidence>
<proteinExistence type="predicted"/>
<dbReference type="Gramene" id="CDF32810">
    <property type="protein sequence ID" value="CDF32810"/>
    <property type="gene ID" value="CHC_T00001424001"/>
</dbReference>
<dbReference type="RefSeq" id="XP_005712611.1">
    <property type="nucleotide sequence ID" value="XM_005712554.1"/>
</dbReference>
<dbReference type="EMBL" id="HG001592">
    <property type="protein sequence ID" value="CDF32810.1"/>
    <property type="molecule type" value="Genomic_DNA"/>
</dbReference>
<sequence length="151" mass="17011">MPFAEVSVTLNNDSVLRNILRKNICLSKNPTPKKFNRKFLATGNAATVGNLQSVRARLEGRNPPKAPVPNVYHIQEFNVENDTANKKNIDSQKRLKAQSAVSPLEDIVCDDLPISQWPRARKQRMQVEEGELLRTRKHTAASALLGLSHYR</sequence>
<dbReference type="PhylomeDB" id="R7Q5R8"/>
<dbReference type="GeneID" id="17320328"/>
<dbReference type="AlphaFoldDB" id="R7Q5R8"/>
<accession>R7Q5R8</accession>
<keyword evidence="2" id="KW-1185">Reference proteome</keyword>
<gene>
    <name evidence="1" type="ORF">CHC_T00001424001</name>
</gene>
<organism evidence="1 2">
    <name type="scientific">Chondrus crispus</name>
    <name type="common">Carrageen Irish moss</name>
    <name type="synonym">Polymorpha crispa</name>
    <dbReference type="NCBI Taxonomy" id="2769"/>
    <lineage>
        <taxon>Eukaryota</taxon>
        <taxon>Rhodophyta</taxon>
        <taxon>Florideophyceae</taxon>
        <taxon>Rhodymeniophycidae</taxon>
        <taxon>Gigartinales</taxon>
        <taxon>Gigartinaceae</taxon>
        <taxon>Chondrus</taxon>
    </lineage>
</organism>
<name>R7Q5R8_CHOCR</name>
<reference evidence="2" key="1">
    <citation type="journal article" date="2013" name="Proc. Natl. Acad. Sci. U.S.A.">
        <title>Genome structure and metabolic features in the red seaweed Chondrus crispus shed light on evolution of the Archaeplastida.</title>
        <authorList>
            <person name="Collen J."/>
            <person name="Porcel B."/>
            <person name="Carre W."/>
            <person name="Ball S.G."/>
            <person name="Chaparro C."/>
            <person name="Tonon T."/>
            <person name="Barbeyron T."/>
            <person name="Michel G."/>
            <person name="Noel B."/>
            <person name="Valentin K."/>
            <person name="Elias M."/>
            <person name="Artiguenave F."/>
            <person name="Arun A."/>
            <person name="Aury J.M."/>
            <person name="Barbosa-Neto J.F."/>
            <person name="Bothwell J.H."/>
            <person name="Bouget F.Y."/>
            <person name="Brillet L."/>
            <person name="Cabello-Hurtado F."/>
            <person name="Capella-Gutierrez S."/>
            <person name="Charrier B."/>
            <person name="Cladiere L."/>
            <person name="Cock J.M."/>
            <person name="Coelho S.M."/>
            <person name="Colleoni C."/>
            <person name="Czjzek M."/>
            <person name="Da Silva C."/>
            <person name="Delage L."/>
            <person name="Denoeud F."/>
            <person name="Deschamps P."/>
            <person name="Dittami S.M."/>
            <person name="Gabaldon T."/>
            <person name="Gachon C.M."/>
            <person name="Groisillier A."/>
            <person name="Herve C."/>
            <person name="Jabbari K."/>
            <person name="Katinka M."/>
            <person name="Kloareg B."/>
            <person name="Kowalczyk N."/>
            <person name="Labadie K."/>
            <person name="Leblanc C."/>
            <person name="Lopez P.J."/>
            <person name="McLachlan D.H."/>
            <person name="Meslet-Cladiere L."/>
            <person name="Moustafa A."/>
            <person name="Nehr Z."/>
            <person name="Nyvall Collen P."/>
            <person name="Panaud O."/>
            <person name="Partensky F."/>
            <person name="Poulain J."/>
            <person name="Rensing S.A."/>
            <person name="Rousvoal S."/>
            <person name="Samson G."/>
            <person name="Symeonidi A."/>
            <person name="Weissenbach J."/>
            <person name="Zambounis A."/>
            <person name="Wincker P."/>
            <person name="Boyen C."/>
        </authorList>
    </citation>
    <scope>NUCLEOTIDE SEQUENCE [LARGE SCALE GENOMIC DNA]</scope>
    <source>
        <strain evidence="2">cv. Stackhouse</strain>
    </source>
</reference>
<protein>
    <submittedName>
        <fullName evidence="1">Uncharacterized protein</fullName>
    </submittedName>
</protein>
<dbReference type="KEGG" id="ccp:CHC_T00001424001"/>
<dbReference type="Proteomes" id="UP000012073">
    <property type="component" value="Unassembled WGS sequence"/>
</dbReference>